<reference evidence="3" key="1">
    <citation type="journal article" date="2019" name="Int. J. Syst. Evol. Microbiol.">
        <title>The Global Catalogue of Microorganisms (GCM) 10K type strain sequencing project: providing services to taxonomists for standard genome sequencing and annotation.</title>
        <authorList>
            <consortium name="The Broad Institute Genomics Platform"/>
            <consortium name="The Broad Institute Genome Sequencing Center for Infectious Disease"/>
            <person name="Wu L."/>
            <person name="Ma J."/>
        </authorList>
    </citation>
    <scope>NUCLEOTIDE SEQUENCE [LARGE SCALE GENOMIC DNA]</scope>
    <source>
        <strain evidence="3">JCM 6305</strain>
    </source>
</reference>
<accession>A0ABP5XQS6</accession>
<evidence type="ECO:0000256" key="1">
    <source>
        <dbReference type="SAM" id="MobiDB-lite"/>
    </source>
</evidence>
<feature type="compositionally biased region" description="Basic and acidic residues" evidence="1">
    <location>
        <begin position="63"/>
        <end position="84"/>
    </location>
</feature>
<comment type="caution">
    <text evidence="2">The sequence shown here is derived from an EMBL/GenBank/DDBJ whole genome shotgun (WGS) entry which is preliminary data.</text>
</comment>
<organism evidence="2 3">
    <name type="scientific">Streptomyces macrosporus</name>
    <dbReference type="NCBI Taxonomy" id="44032"/>
    <lineage>
        <taxon>Bacteria</taxon>
        <taxon>Bacillati</taxon>
        <taxon>Actinomycetota</taxon>
        <taxon>Actinomycetes</taxon>
        <taxon>Kitasatosporales</taxon>
        <taxon>Streptomycetaceae</taxon>
        <taxon>Streptomyces</taxon>
    </lineage>
</organism>
<proteinExistence type="predicted"/>
<keyword evidence="3" id="KW-1185">Reference proteome</keyword>
<name>A0ABP5XQS6_9ACTN</name>
<feature type="region of interest" description="Disordered" evidence="1">
    <location>
        <begin position="1"/>
        <end position="84"/>
    </location>
</feature>
<feature type="compositionally biased region" description="Pro residues" evidence="1">
    <location>
        <begin position="21"/>
        <end position="30"/>
    </location>
</feature>
<dbReference type="EMBL" id="BAAASZ010000035">
    <property type="protein sequence ID" value="GAA2460185.1"/>
    <property type="molecule type" value="Genomic_DNA"/>
</dbReference>
<evidence type="ECO:0008006" key="4">
    <source>
        <dbReference type="Google" id="ProtNLM"/>
    </source>
</evidence>
<gene>
    <name evidence="2" type="ORF">GCM10010405_50620</name>
</gene>
<dbReference type="Proteomes" id="UP001501638">
    <property type="component" value="Unassembled WGS sequence"/>
</dbReference>
<evidence type="ECO:0000313" key="2">
    <source>
        <dbReference type="EMBL" id="GAA2460185.1"/>
    </source>
</evidence>
<protein>
    <recommendedName>
        <fullName evidence="4">Transposase</fullName>
    </recommendedName>
</protein>
<sequence length="84" mass="9327">MLTADRAGDAPAFIEMTVRPRVPPTWPAPDPAGGGPGGHKAYSSRALREHLRRRGSRGGRPPAFDRETHKRRTTAERCLNRLEQ</sequence>
<evidence type="ECO:0000313" key="3">
    <source>
        <dbReference type="Proteomes" id="UP001501638"/>
    </source>
</evidence>